<dbReference type="InterPro" id="IPR003018">
    <property type="entry name" value="GAF"/>
</dbReference>
<dbReference type="eggNOG" id="COG2203">
    <property type="taxonomic scope" value="Bacteria"/>
</dbReference>
<dbReference type="InterPro" id="IPR018771">
    <property type="entry name" value="PocR_dom"/>
</dbReference>
<dbReference type="KEGG" id="nth:Nther_2407"/>
<sequence length="758" mass="86201">MTSGKSLQSLLNIFKNIPNSIQELQDFALEEALKLTDSKIGHFYKYNENLQQLRLLSFSQKVFQDCSLNRHKKIRPLDEPGICTEAIRKRKPLVINDYQKSHPLKKGISDYHINLNRYMGIPIFKNNNIVAVVGMANKEEDYTENDLLRLQIFMDYLWEVREHKELEKELYQIKQVLSPKHKPQINTVKNKNYTVQRSTAQSITSQNNARYKLSDMQYGDLTKSNTRREILEATGKDLLHEISMDFVKLLETTALIFEKNGDYALGLFASDWCRFLNKASRNLCSTNDNWEAMQSGHWLCHESCWRRGAKHAIDTGQPVDKLCYGGIRIHAVPIQARGTVVGAISMSYGDPPQDLNHLQDIADSYQVDLASLWEKTKSYDSRPSFIIDIAQERLYTAARLIGYIMERKKAENQLHYLSYHDKLTGLYNRDYIDRELNNLSGESNLPLSIIMTDVNGLKLVNESYGNETGNQILTNIANLIEEIIPEEGIAARWGGDEFIIILPKTSKKQAENISANLKRKCDNLQVTTFPVKMALGVATATKTATSTKTKNSLKETIKSAEDRMYKNKLGESESTKSDIIGALLATLKEKSDETEAHARRLRELGLKFGTALGLSRAEKDRLSLLATMHDIGKVVISEDILKKSGPLTEDEWEKVKEHPEIGQRIAYNSDNLNHIAEEIASHHERWDGKGYPRGLQGKEIPLLARVISIIDTFDVITQGRSYKRAVSKQQAIAEIKRCAGTQFDPELVEIFTNLVEEC</sequence>
<keyword evidence="3" id="KW-0378">Hydrolase</keyword>
<protein>
    <submittedName>
        <fullName evidence="3">Diguanylate cyclase and metal dependent phosphohydrolase</fullName>
    </submittedName>
</protein>
<organism evidence="3 4">
    <name type="scientific">Natranaerobius thermophilus (strain ATCC BAA-1301 / DSM 18059 / JW/NM-WN-LF)</name>
    <dbReference type="NCBI Taxonomy" id="457570"/>
    <lineage>
        <taxon>Bacteria</taxon>
        <taxon>Bacillati</taxon>
        <taxon>Bacillota</taxon>
        <taxon>Clostridia</taxon>
        <taxon>Natranaerobiales</taxon>
        <taxon>Natranaerobiaceae</taxon>
        <taxon>Natranaerobius</taxon>
    </lineage>
</organism>
<evidence type="ECO:0000313" key="4">
    <source>
        <dbReference type="Proteomes" id="UP000001683"/>
    </source>
</evidence>
<name>B2A0U2_NATTJ</name>
<reference evidence="3 4" key="1">
    <citation type="submission" date="2008-04" db="EMBL/GenBank/DDBJ databases">
        <title>Complete sequence of chromosome of Natranaerobius thermophilus JW/NM-WN-LF.</title>
        <authorList>
            <consortium name="US DOE Joint Genome Institute"/>
            <person name="Copeland A."/>
            <person name="Lucas S."/>
            <person name="Lapidus A."/>
            <person name="Glavina del Rio T."/>
            <person name="Dalin E."/>
            <person name="Tice H."/>
            <person name="Bruce D."/>
            <person name="Goodwin L."/>
            <person name="Pitluck S."/>
            <person name="Chertkov O."/>
            <person name="Brettin T."/>
            <person name="Detter J.C."/>
            <person name="Han C."/>
            <person name="Kuske C.R."/>
            <person name="Schmutz J."/>
            <person name="Larimer F."/>
            <person name="Land M."/>
            <person name="Hauser L."/>
            <person name="Kyrpides N."/>
            <person name="Lykidis A."/>
            <person name="Mesbah N.M."/>
            <person name="Wiegel J."/>
        </authorList>
    </citation>
    <scope>NUCLEOTIDE SEQUENCE [LARGE SCALE GENOMIC DNA]</scope>
    <source>
        <strain evidence="4">ATCC BAA-1301 / DSM 18059 / JW/NM-WN-LF</strain>
    </source>
</reference>
<feature type="domain" description="GGDEF" evidence="1">
    <location>
        <begin position="445"/>
        <end position="579"/>
    </location>
</feature>
<evidence type="ECO:0000259" key="1">
    <source>
        <dbReference type="PROSITE" id="PS50887"/>
    </source>
</evidence>
<dbReference type="eggNOG" id="COG3437">
    <property type="taxonomic scope" value="Bacteria"/>
</dbReference>
<dbReference type="eggNOG" id="COG2199">
    <property type="taxonomic scope" value="Bacteria"/>
</dbReference>
<dbReference type="PROSITE" id="PS51832">
    <property type="entry name" value="HD_GYP"/>
    <property type="match status" value="1"/>
</dbReference>
<dbReference type="Gene3D" id="3.30.70.270">
    <property type="match status" value="1"/>
</dbReference>
<dbReference type="InterPro" id="IPR029016">
    <property type="entry name" value="GAF-like_dom_sf"/>
</dbReference>
<dbReference type="Proteomes" id="UP000001683">
    <property type="component" value="Chromosome"/>
</dbReference>
<dbReference type="SMART" id="SM00065">
    <property type="entry name" value="GAF"/>
    <property type="match status" value="1"/>
</dbReference>
<dbReference type="HOGENOM" id="CLU_367544_0_0_9"/>
<accession>B2A0U2</accession>
<dbReference type="InterPro" id="IPR037522">
    <property type="entry name" value="HD_GYP_dom"/>
</dbReference>
<dbReference type="eggNOG" id="COG4936">
    <property type="taxonomic scope" value="Bacteria"/>
</dbReference>
<dbReference type="Gene3D" id="1.10.3210.10">
    <property type="entry name" value="Hypothetical protein af1432"/>
    <property type="match status" value="1"/>
</dbReference>
<evidence type="ECO:0000259" key="2">
    <source>
        <dbReference type="PROSITE" id="PS51832"/>
    </source>
</evidence>
<dbReference type="AlphaFoldDB" id="B2A0U2"/>
<proteinExistence type="predicted"/>
<dbReference type="OrthoDB" id="9804747at2"/>
<dbReference type="Gene3D" id="3.30.450.40">
    <property type="match status" value="1"/>
</dbReference>
<dbReference type="GO" id="GO:0016787">
    <property type="term" value="F:hydrolase activity"/>
    <property type="evidence" value="ECO:0007669"/>
    <property type="project" value="UniProtKB-KW"/>
</dbReference>
<gene>
    <name evidence="3" type="ordered locus">Nther_2407</name>
</gene>
<feature type="domain" description="HD-GYP" evidence="2">
    <location>
        <begin position="572"/>
        <end position="758"/>
    </location>
</feature>
<dbReference type="SUPFAM" id="SSF55781">
    <property type="entry name" value="GAF domain-like"/>
    <property type="match status" value="1"/>
</dbReference>
<dbReference type="Pfam" id="PF13185">
    <property type="entry name" value="GAF_2"/>
    <property type="match status" value="1"/>
</dbReference>
<dbReference type="SMART" id="SM00267">
    <property type="entry name" value="GGDEF"/>
    <property type="match status" value="1"/>
</dbReference>
<dbReference type="STRING" id="457570.Nther_2407"/>
<dbReference type="InterPro" id="IPR000160">
    <property type="entry name" value="GGDEF_dom"/>
</dbReference>
<evidence type="ECO:0000313" key="3">
    <source>
        <dbReference type="EMBL" id="ACB85972.1"/>
    </source>
</evidence>
<dbReference type="InterPro" id="IPR029787">
    <property type="entry name" value="Nucleotide_cyclase"/>
</dbReference>
<dbReference type="PROSITE" id="PS50887">
    <property type="entry name" value="GGDEF"/>
    <property type="match status" value="1"/>
</dbReference>
<dbReference type="SUPFAM" id="SSF109604">
    <property type="entry name" value="HD-domain/PDEase-like"/>
    <property type="match status" value="1"/>
</dbReference>
<dbReference type="NCBIfam" id="TIGR00254">
    <property type="entry name" value="GGDEF"/>
    <property type="match status" value="1"/>
</dbReference>
<dbReference type="Pfam" id="PF10114">
    <property type="entry name" value="PocR"/>
    <property type="match status" value="1"/>
</dbReference>
<dbReference type="SUPFAM" id="SSF55073">
    <property type="entry name" value="Nucleotide cyclase"/>
    <property type="match status" value="1"/>
</dbReference>
<dbReference type="InParanoid" id="B2A0U2"/>
<dbReference type="PANTHER" id="PTHR43155:SF2">
    <property type="entry name" value="CYCLIC DI-GMP PHOSPHODIESTERASE PA4108"/>
    <property type="match status" value="1"/>
</dbReference>
<dbReference type="Pfam" id="PF00990">
    <property type="entry name" value="GGDEF"/>
    <property type="match status" value="1"/>
</dbReference>
<keyword evidence="4" id="KW-1185">Reference proteome</keyword>
<dbReference type="EMBL" id="CP001034">
    <property type="protein sequence ID" value="ACB85972.1"/>
    <property type="molecule type" value="Genomic_DNA"/>
</dbReference>
<dbReference type="InterPro" id="IPR003607">
    <property type="entry name" value="HD/PDEase_dom"/>
</dbReference>
<dbReference type="SMART" id="SM00471">
    <property type="entry name" value="HDc"/>
    <property type="match status" value="1"/>
</dbReference>
<dbReference type="CDD" id="cd01949">
    <property type="entry name" value="GGDEF"/>
    <property type="match status" value="1"/>
</dbReference>
<dbReference type="PANTHER" id="PTHR43155">
    <property type="entry name" value="CYCLIC DI-GMP PHOSPHODIESTERASE PA4108-RELATED"/>
    <property type="match status" value="1"/>
</dbReference>
<reference evidence="3 4" key="2">
    <citation type="journal article" date="2011" name="J. Bacteriol.">
        <title>Complete genome sequence of the anaerobic, halophilic alkalithermophile Natranaerobius thermophilus JW/NM-WN-LF.</title>
        <authorList>
            <person name="Zhao B."/>
            <person name="Mesbah N.M."/>
            <person name="Dalin E."/>
            <person name="Goodwin L."/>
            <person name="Nolan M."/>
            <person name="Pitluck S."/>
            <person name="Chertkov O."/>
            <person name="Brettin T.S."/>
            <person name="Han J."/>
            <person name="Larimer F.W."/>
            <person name="Land M.L."/>
            <person name="Hauser L."/>
            <person name="Kyrpides N."/>
            <person name="Wiegel J."/>
        </authorList>
    </citation>
    <scope>NUCLEOTIDE SEQUENCE [LARGE SCALE GENOMIC DNA]</scope>
    <source>
        <strain evidence="4">ATCC BAA-1301 / DSM 18059 / JW/NM-WN-LF</strain>
    </source>
</reference>
<dbReference type="InterPro" id="IPR043128">
    <property type="entry name" value="Rev_trsase/Diguanyl_cyclase"/>
</dbReference>
<dbReference type="Pfam" id="PF13487">
    <property type="entry name" value="HD_5"/>
    <property type="match status" value="1"/>
</dbReference>
<dbReference type="CDD" id="cd00077">
    <property type="entry name" value="HDc"/>
    <property type="match status" value="1"/>
</dbReference>
<dbReference type="RefSeq" id="WP_012448821.1">
    <property type="nucleotide sequence ID" value="NC_010718.1"/>
</dbReference>